<dbReference type="PANTHER" id="PTHR10127">
    <property type="entry name" value="DISCOIDIN, CUB, EGF, LAMININ , AND ZINC METALLOPROTEASE DOMAIN CONTAINING"/>
    <property type="match status" value="1"/>
</dbReference>
<name>A0A8W8J5Y2_MAGGI</name>
<dbReference type="SUPFAM" id="SSF55486">
    <property type="entry name" value="Metalloproteases ('zincins'), catalytic domain"/>
    <property type="match status" value="1"/>
</dbReference>
<evidence type="ECO:0000259" key="2">
    <source>
        <dbReference type="PROSITE" id="PS51864"/>
    </source>
</evidence>
<dbReference type="GO" id="GO:0006508">
    <property type="term" value="P:proteolysis"/>
    <property type="evidence" value="ECO:0007669"/>
    <property type="project" value="InterPro"/>
</dbReference>
<dbReference type="PANTHER" id="PTHR10127:SF775">
    <property type="entry name" value="METALLOENDOPEPTIDASE"/>
    <property type="match status" value="1"/>
</dbReference>
<dbReference type="GO" id="GO:0004222">
    <property type="term" value="F:metalloendopeptidase activity"/>
    <property type="evidence" value="ECO:0007669"/>
    <property type="project" value="InterPro"/>
</dbReference>
<evidence type="ECO:0000313" key="3">
    <source>
        <dbReference type="EnsemblMetazoa" id="G17389.1:cds"/>
    </source>
</evidence>
<dbReference type="AlphaFoldDB" id="A0A8W8J5Y2"/>
<dbReference type="EnsemblMetazoa" id="G17389.1">
    <property type="protein sequence ID" value="G17389.1:cds"/>
    <property type="gene ID" value="G17389"/>
</dbReference>
<dbReference type="Gene3D" id="3.40.390.10">
    <property type="entry name" value="Collagenase (Catalytic Domain)"/>
    <property type="match status" value="1"/>
</dbReference>
<dbReference type="InterPro" id="IPR001506">
    <property type="entry name" value="Peptidase_M12A"/>
</dbReference>
<dbReference type="InterPro" id="IPR024079">
    <property type="entry name" value="MetalloPept_cat_dom_sf"/>
</dbReference>
<protein>
    <recommendedName>
        <fullName evidence="2">Peptidase M12A domain-containing protein</fullName>
    </recommendedName>
</protein>
<sequence length="135" mass="15996">MFVDNNLEGSSVFYNGDIVLDKKAADMMYGTTSRRRKRATTRMKDRLWKNGVLYYQFDPSLSRLARKAVKQAMEHIFNKTCVVFKKKRKKNPDYVRFISEPEWARYDRDKYVEVTLDNVSPRYVDDFAKISLTMA</sequence>
<organism evidence="3 4">
    <name type="scientific">Magallana gigas</name>
    <name type="common">Pacific oyster</name>
    <name type="synonym">Crassostrea gigas</name>
    <dbReference type="NCBI Taxonomy" id="29159"/>
    <lineage>
        <taxon>Eukaryota</taxon>
        <taxon>Metazoa</taxon>
        <taxon>Spiralia</taxon>
        <taxon>Lophotrochozoa</taxon>
        <taxon>Mollusca</taxon>
        <taxon>Bivalvia</taxon>
        <taxon>Autobranchia</taxon>
        <taxon>Pteriomorphia</taxon>
        <taxon>Ostreida</taxon>
        <taxon>Ostreoidea</taxon>
        <taxon>Ostreidae</taxon>
        <taxon>Magallana</taxon>
    </lineage>
</organism>
<reference evidence="3" key="1">
    <citation type="submission" date="2022-08" db="UniProtKB">
        <authorList>
            <consortium name="EnsemblMetazoa"/>
        </authorList>
    </citation>
    <scope>IDENTIFICATION</scope>
    <source>
        <strain evidence="3">05x7-T-G4-1.051#20</strain>
    </source>
</reference>
<dbReference type="Pfam" id="PF01400">
    <property type="entry name" value="Astacin"/>
    <property type="match status" value="1"/>
</dbReference>
<feature type="domain" description="Peptidase M12A" evidence="2">
    <location>
        <begin position="38"/>
        <end position="135"/>
    </location>
</feature>
<evidence type="ECO:0000313" key="4">
    <source>
        <dbReference type="Proteomes" id="UP000005408"/>
    </source>
</evidence>
<keyword evidence="4" id="KW-1185">Reference proteome</keyword>
<accession>A0A8W8J5Y2</accession>
<proteinExistence type="predicted"/>
<comment type="caution">
    <text evidence="1">Lacks conserved residue(s) required for the propagation of feature annotation.</text>
</comment>
<dbReference type="PROSITE" id="PS51864">
    <property type="entry name" value="ASTACIN"/>
    <property type="match status" value="1"/>
</dbReference>
<evidence type="ECO:0000256" key="1">
    <source>
        <dbReference type="PROSITE-ProRule" id="PRU01211"/>
    </source>
</evidence>
<dbReference type="Proteomes" id="UP000005408">
    <property type="component" value="Unassembled WGS sequence"/>
</dbReference>